<proteinExistence type="predicted"/>
<accession>A0ACD0NYU9</accession>
<name>A0ACD0NYU9_9BASI</name>
<sequence length="538" mass="59131">MAWLRSTHAVSYLLVAALILQVSVRAAQTPFLPVSADKAHELPHAANFSGHSLVRFQTNSLDQLHTLLSEADQRGLDVWSARKSKCSSQTGSRLAPQRPENQKGEFGCVDIRLPPKGADADDLVESLSSRVTLAGGSRVVAPPPTSQTIIDDIQILISEQEWQTHLGNEGRTRQPLSLKNAQAYPGQADDTWHDGYHNYDDISNYLSELAAKYPDHASKVEIGQTHEGRAIIALKVGSGQSHSVGGETTHENVSAEAKRKGRRLERSGSPGNDGSKIGFVISAEQHAREWISTSTALFFADKLLQVGLSDTPSDAPWTKEEALQILDTFDLTIIPLSNPDGYAYTWENNRMWRKNRQPNEKFPGFCDGVDINRNWGFHFASSLNPCSESYAGSEPFSAAEPLAISSYISDPANKVKGYVDLHSYGQLLMFPYSYSCQAPLPDEEDLTEVALGAVKALRDVHKRSYTSGKICEILYDAAGSSIDWSYGQAGLKWSFALELRDSGTYGFLLPPSEIRPTGEEVGSALVYILSFIAKKERR</sequence>
<keyword evidence="2" id="KW-1185">Reference proteome</keyword>
<evidence type="ECO:0000313" key="1">
    <source>
        <dbReference type="EMBL" id="PWN50999.1"/>
    </source>
</evidence>
<dbReference type="EMBL" id="KZ819879">
    <property type="protein sequence ID" value="PWN50999.1"/>
    <property type="molecule type" value="Genomic_DNA"/>
</dbReference>
<gene>
    <name evidence="1" type="ORF">IE53DRAFT_386668</name>
</gene>
<reference evidence="1 2" key="1">
    <citation type="journal article" date="2018" name="Mol. Biol. Evol.">
        <title>Broad Genomic Sampling Reveals a Smut Pathogenic Ancestry of the Fungal Clade Ustilaginomycotina.</title>
        <authorList>
            <person name="Kijpornyongpan T."/>
            <person name="Mondo S.J."/>
            <person name="Barry K."/>
            <person name="Sandor L."/>
            <person name="Lee J."/>
            <person name="Lipzen A."/>
            <person name="Pangilinan J."/>
            <person name="LaButti K."/>
            <person name="Hainaut M."/>
            <person name="Henrissat B."/>
            <person name="Grigoriev I.V."/>
            <person name="Spatafora J.W."/>
            <person name="Aime M.C."/>
        </authorList>
    </citation>
    <scope>NUCLEOTIDE SEQUENCE [LARGE SCALE GENOMIC DNA]</scope>
    <source>
        <strain evidence="1 2">SA 807</strain>
    </source>
</reference>
<organism evidence="1 2">
    <name type="scientific">Violaceomyces palustris</name>
    <dbReference type="NCBI Taxonomy" id="1673888"/>
    <lineage>
        <taxon>Eukaryota</taxon>
        <taxon>Fungi</taxon>
        <taxon>Dikarya</taxon>
        <taxon>Basidiomycota</taxon>
        <taxon>Ustilaginomycotina</taxon>
        <taxon>Ustilaginomycetes</taxon>
        <taxon>Violaceomycetales</taxon>
        <taxon>Violaceomycetaceae</taxon>
        <taxon>Violaceomyces</taxon>
    </lineage>
</organism>
<protein>
    <submittedName>
        <fullName evidence="1">Uncharacterized protein</fullName>
    </submittedName>
</protein>
<dbReference type="Proteomes" id="UP000245626">
    <property type="component" value="Unassembled WGS sequence"/>
</dbReference>
<evidence type="ECO:0000313" key="2">
    <source>
        <dbReference type="Proteomes" id="UP000245626"/>
    </source>
</evidence>